<dbReference type="GO" id="GO:0003899">
    <property type="term" value="F:DNA-directed RNA polymerase activity"/>
    <property type="evidence" value="ECO:0007669"/>
    <property type="project" value="InterPro"/>
</dbReference>
<protein>
    <recommendedName>
        <fullName evidence="2">DNA primase</fullName>
        <ecNumber evidence="2">2.7.7.-</ecNumber>
    </recommendedName>
</protein>
<dbReference type="GO" id="GO:0000428">
    <property type="term" value="C:DNA-directed RNA polymerase complex"/>
    <property type="evidence" value="ECO:0007669"/>
    <property type="project" value="UniProtKB-KW"/>
</dbReference>
<evidence type="ECO:0000313" key="4">
    <source>
        <dbReference type="Proteomes" id="UP000315496"/>
    </source>
</evidence>
<evidence type="ECO:0000313" key="3">
    <source>
        <dbReference type="EMBL" id="TNJ27395.1"/>
    </source>
</evidence>
<dbReference type="Pfam" id="PF01896">
    <property type="entry name" value="DNA_primase_S"/>
    <property type="match status" value="1"/>
</dbReference>
<comment type="caution">
    <text evidence="3">The sequence shown here is derived from an EMBL/GenBank/DDBJ whole genome shotgun (WGS) entry which is preliminary data.</text>
</comment>
<keyword evidence="2" id="KW-0240">DNA-directed RNA polymerase</keyword>
<reference evidence="3 4" key="1">
    <citation type="submission" date="2019-05" db="EMBL/GenBank/DDBJ databases">
        <title>The compact genome of Giardia muris reveals important steps in the evolution of intestinal protozoan parasites.</title>
        <authorList>
            <person name="Xu F."/>
            <person name="Jimenez-Gonzalez A."/>
            <person name="Einarsson E."/>
            <person name="Astvaldsson A."/>
            <person name="Peirasmaki D."/>
            <person name="Eckmann L."/>
            <person name="Andersson J.O."/>
            <person name="Svard S.G."/>
            <person name="Jerlstrom-Hultqvist J."/>
        </authorList>
    </citation>
    <scope>NUCLEOTIDE SEQUENCE [LARGE SCALE GENOMIC DNA]</scope>
    <source>
        <strain evidence="3 4">Roberts-Thomson</strain>
    </source>
</reference>
<organism evidence="3 4">
    <name type="scientific">Giardia muris</name>
    <dbReference type="NCBI Taxonomy" id="5742"/>
    <lineage>
        <taxon>Eukaryota</taxon>
        <taxon>Metamonada</taxon>
        <taxon>Diplomonadida</taxon>
        <taxon>Hexamitidae</taxon>
        <taxon>Giardiinae</taxon>
        <taxon>Giardia</taxon>
    </lineage>
</organism>
<dbReference type="PANTHER" id="PTHR10536">
    <property type="entry name" value="DNA PRIMASE SMALL SUBUNIT"/>
    <property type="match status" value="1"/>
</dbReference>
<dbReference type="Proteomes" id="UP000315496">
    <property type="component" value="Chromosome 3"/>
</dbReference>
<accession>A0A4Z1SR11</accession>
<sequence>MSFADLAAPYAVYYDRYYPYAEIVRWLMRDGRVDPAYREWSYETLLRIGETFVSRFRSVETSEDLRKLLCFHPDTASSFLLKLDIGPIYSHPMGIRDSAGSSFVSVERELVFDIDAGDFDRVRTCCQEASICPKCWRFMELVVPLLVLFANVNGFNDYFFVFSGRRGLHAWMYDDVACRLTREMRLSLLQSIQLVAADTGTFIDLRYDRENWLCTLIYKEVCKPFFIKMLVEQDWLGGSVGDPTNALHHIRETERVHLDQNIQVFIKNAVLLFNNANNVVAGGKGTKGRQSDLEKFDQALEGFIRKLVTIPNVAEPEVSFRRWELLEKELGGYPDILERLVVYYTYPRFDIEVTRTMNHLLKVPFSVHRKTCKISVPFPIAPIYREYGLSESLLPYRQEEHAYASFPRFVPDSAPTIIQLQAGETQVYDTYLDFFRRMTRTNPKADNVPPIVH</sequence>
<keyword evidence="2" id="KW-0804">Transcription</keyword>
<dbReference type="OrthoDB" id="19606at2759"/>
<proteinExistence type="inferred from homology"/>
<evidence type="ECO:0000256" key="2">
    <source>
        <dbReference type="RuleBase" id="RU003514"/>
    </source>
</evidence>
<evidence type="ECO:0000256" key="1">
    <source>
        <dbReference type="ARBA" id="ARBA00009762"/>
    </source>
</evidence>
<name>A0A4Z1SR11_GIAMU</name>
<keyword evidence="2" id="KW-0235">DNA replication</keyword>
<keyword evidence="2" id="KW-0639">Primosome</keyword>
<dbReference type="SUPFAM" id="SSF56747">
    <property type="entry name" value="Prim-pol domain"/>
    <property type="match status" value="1"/>
</dbReference>
<dbReference type="GO" id="GO:0006269">
    <property type="term" value="P:DNA replication, synthesis of primer"/>
    <property type="evidence" value="ECO:0007669"/>
    <property type="project" value="UniProtKB-KW"/>
</dbReference>
<comment type="similarity">
    <text evidence="1 2">Belongs to the eukaryotic-type primase small subunit family.</text>
</comment>
<dbReference type="Gene3D" id="3.90.920.10">
    <property type="entry name" value="DNA primase, PRIM domain"/>
    <property type="match status" value="1"/>
</dbReference>
<dbReference type="InterPro" id="IPR002755">
    <property type="entry name" value="DNA_primase_S"/>
</dbReference>
<keyword evidence="4" id="KW-1185">Reference proteome</keyword>
<keyword evidence="2" id="KW-0808">Transferase</keyword>
<dbReference type="EMBL" id="VDLU01000003">
    <property type="protein sequence ID" value="TNJ27395.1"/>
    <property type="molecule type" value="Genomic_DNA"/>
</dbReference>
<gene>
    <name evidence="3" type="ORF">GMRT_11271</name>
</gene>
<dbReference type="VEuPathDB" id="GiardiaDB:GMRT_11271"/>
<dbReference type="EC" id="2.7.7.-" evidence="2"/>
<dbReference type="AlphaFoldDB" id="A0A4Z1SR11"/>